<dbReference type="CDD" id="cd20405">
    <property type="entry name" value="Tudor_Agenet_AtDUF_rpt1_3"/>
    <property type="match status" value="1"/>
</dbReference>
<dbReference type="AlphaFoldDB" id="A0A7N0T5Y6"/>
<keyword evidence="4" id="KW-1185">Reference proteome</keyword>
<organism evidence="3 4">
    <name type="scientific">Kalanchoe fedtschenkoi</name>
    <name type="common">Lavender scallops</name>
    <name type="synonym">South American air plant</name>
    <dbReference type="NCBI Taxonomy" id="63787"/>
    <lineage>
        <taxon>Eukaryota</taxon>
        <taxon>Viridiplantae</taxon>
        <taxon>Streptophyta</taxon>
        <taxon>Embryophyta</taxon>
        <taxon>Tracheophyta</taxon>
        <taxon>Spermatophyta</taxon>
        <taxon>Magnoliopsida</taxon>
        <taxon>eudicotyledons</taxon>
        <taxon>Gunneridae</taxon>
        <taxon>Pentapetalae</taxon>
        <taxon>Saxifragales</taxon>
        <taxon>Crassulaceae</taxon>
        <taxon>Kalanchoe</taxon>
    </lineage>
</organism>
<name>A0A7N0T5Y6_KALFE</name>
<evidence type="ECO:0000313" key="3">
    <source>
        <dbReference type="EnsemblPlants" id="Kaladp0024s0199.1.v1.1"/>
    </source>
</evidence>
<dbReference type="EnsemblPlants" id="Kaladp0024s0199.1.v1.1">
    <property type="protein sequence ID" value="Kaladp0024s0199.1.v1.1"/>
    <property type="gene ID" value="Kaladp0024s0199.v1.1"/>
</dbReference>
<evidence type="ECO:0000256" key="1">
    <source>
        <dbReference type="SAM" id="MobiDB-lite"/>
    </source>
</evidence>
<dbReference type="SMART" id="SM00743">
    <property type="entry name" value="Agenet"/>
    <property type="match status" value="2"/>
</dbReference>
<reference evidence="3" key="1">
    <citation type="submission" date="2021-01" db="UniProtKB">
        <authorList>
            <consortium name="EnsemblPlants"/>
        </authorList>
    </citation>
    <scope>IDENTIFICATION</scope>
</reference>
<dbReference type="Pfam" id="PF05641">
    <property type="entry name" value="Agenet"/>
    <property type="match status" value="1"/>
</dbReference>
<dbReference type="InterPro" id="IPR014002">
    <property type="entry name" value="Agenet_dom_plant"/>
</dbReference>
<feature type="domain" description="Agenet" evidence="2">
    <location>
        <begin position="84"/>
        <end position="133"/>
    </location>
</feature>
<dbReference type="PANTHER" id="PTHR31917">
    <property type="entry name" value="AGENET DOMAIN-CONTAINING PROTEIN-RELATED"/>
    <property type="match status" value="1"/>
</dbReference>
<evidence type="ECO:0000313" key="4">
    <source>
        <dbReference type="Proteomes" id="UP000594263"/>
    </source>
</evidence>
<sequence>MMAVEIGLGFSVEVLSQDSGIRGSWFKASIIKKQKDKVKIRYIDVLDAEDESVTLEEWVLASRIANPCPLGIWSPSRGTLRPAPYINKDRVMDCEGTFIQKESDDKFHVFLPGEKLEVTCDREQLRHSQEWLANEWKQVMERPDLVPQMLSSLNKCIEADASANLLKDEAFGQLRWKSSGKRKRGSGSSAPPKNRRGSPEFRFNTNFHMPMSLQLDHDKSKYMEDSIFSSSLPPLSYLVMSR</sequence>
<dbReference type="Gramene" id="Kaladp0024s0199.1.v1.1">
    <property type="protein sequence ID" value="Kaladp0024s0199.1.v1.1"/>
    <property type="gene ID" value="Kaladp0024s0199.v1.1"/>
</dbReference>
<evidence type="ECO:0000259" key="2">
    <source>
        <dbReference type="SMART" id="SM00743"/>
    </source>
</evidence>
<feature type="domain" description="Agenet" evidence="2">
    <location>
        <begin position="4"/>
        <end position="70"/>
    </location>
</feature>
<protein>
    <recommendedName>
        <fullName evidence="2">Agenet domain-containing protein</fullName>
    </recommendedName>
</protein>
<dbReference type="Proteomes" id="UP000594263">
    <property type="component" value="Unplaced"/>
</dbReference>
<feature type="region of interest" description="Disordered" evidence="1">
    <location>
        <begin position="177"/>
        <end position="203"/>
    </location>
</feature>
<accession>A0A7N0T5Y6</accession>
<proteinExistence type="predicted"/>
<dbReference type="InterPro" id="IPR008395">
    <property type="entry name" value="Agenet-like_dom"/>
</dbReference>
<dbReference type="PANTHER" id="PTHR31917:SF58">
    <property type="entry name" value="AGENET AND BROMO-ADJACENT HOMOLOGY (BAH) DOMAIN-CONTAINING PROTEIN"/>
    <property type="match status" value="1"/>
</dbReference>